<protein>
    <submittedName>
        <fullName evidence="2">Uncharacterized protein</fullName>
    </submittedName>
</protein>
<reference evidence="2 3" key="1">
    <citation type="submission" date="2020-02" db="EMBL/GenBank/DDBJ databases">
        <authorList>
            <person name="Ferguson B K."/>
        </authorList>
    </citation>
    <scope>NUCLEOTIDE SEQUENCE [LARGE SCALE GENOMIC DNA]</scope>
</reference>
<keyword evidence="3" id="KW-1185">Reference proteome</keyword>
<keyword evidence="1" id="KW-1133">Transmembrane helix</keyword>
<feature type="non-terminal residue" evidence="2">
    <location>
        <position position="1"/>
    </location>
</feature>
<gene>
    <name evidence="2" type="ORF">NTEN_LOCUS23912</name>
</gene>
<accession>A0A6H5HU95</accession>
<organism evidence="2 3">
    <name type="scientific">Nesidiocoris tenuis</name>
    <dbReference type="NCBI Taxonomy" id="355587"/>
    <lineage>
        <taxon>Eukaryota</taxon>
        <taxon>Metazoa</taxon>
        <taxon>Ecdysozoa</taxon>
        <taxon>Arthropoda</taxon>
        <taxon>Hexapoda</taxon>
        <taxon>Insecta</taxon>
        <taxon>Pterygota</taxon>
        <taxon>Neoptera</taxon>
        <taxon>Paraneoptera</taxon>
        <taxon>Hemiptera</taxon>
        <taxon>Heteroptera</taxon>
        <taxon>Panheteroptera</taxon>
        <taxon>Cimicomorpha</taxon>
        <taxon>Miridae</taxon>
        <taxon>Dicyphina</taxon>
        <taxon>Nesidiocoris</taxon>
    </lineage>
</organism>
<dbReference type="EMBL" id="CADCXU010035226">
    <property type="protein sequence ID" value="CAB0020321.1"/>
    <property type="molecule type" value="Genomic_DNA"/>
</dbReference>
<name>A0A6H5HU95_9HEMI</name>
<dbReference type="OrthoDB" id="6617147at2759"/>
<evidence type="ECO:0000313" key="2">
    <source>
        <dbReference type="EMBL" id="CAB0020321.1"/>
    </source>
</evidence>
<evidence type="ECO:0000256" key="1">
    <source>
        <dbReference type="SAM" id="Phobius"/>
    </source>
</evidence>
<evidence type="ECO:0000313" key="3">
    <source>
        <dbReference type="Proteomes" id="UP000479000"/>
    </source>
</evidence>
<dbReference type="AlphaFoldDB" id="A0A6H5HU95"/>
<proteinExistence type="predicted"/>
<dbReference type="Proteomes" id="UP000479000">
    <property type="component" value="Unassembled WGS sequence"/>
</dbReference>
<feature type="transmembrane region" description="Helical" evidence="1">
    <location>
        <begin position="267"/>
        <end position="288"/>
    </location>
</feature>
<keyword evidence="1" id="KW-0812">Transmembrane</keyword>
<feature type="transmembrane region" description="Helical" evidence="1">
    <location>
        <begin position="38"/>
        <end position="55"/>
    </location>
</feature>
<sequence>PIGQQTPAGNTRVSDHRLGLQSITRPSCNLAAFGGSDFAAIVGHFALAFQTFLVLRGFRIDNQNRSVVRNQLYLGSCSCSVALSIVPKTSDYPKTSQDRVNNEDCSADRQKMAAVFRVSGPSSDSSMLSRTDVPRTIEAPCSRTAITARSLVPEHFNVPENFNFSYSTAKPMRRPSTDIFQTITSILKFHGVVRPESGGLPMKFLERGICEFFDIFGLLIKHCFQGDRLYWSMFRNLWYELDANDRKDLLLPSLIAKHGISWGYRKVVVFDMATYFFVSTYLLCLLAVPNLVNVGASLLGQGVIIT</sequence>
<keyword evidence="1" id="KW-0472">Membrane</keyword>